<dbReference type="AlphaFoldDB" id="A0A182IJ01"/>
<name>A0A182IJ01_ANOAO</name>
<organism evidence="3">
    <name type="scientific">Anopheles atroparvus</name>
    <name type="common">European mosquito</name>
    <dbReference type="NCBI Taxonomy" id="41427"/>
    <lineage>
        <taxon>Eukaryota</taxon>
        <taxon>Metazoa</taxon>
        <taxon>Ecdysozoa</taxon>
        <taxon>Arthropoda</taxon>
        <taxon>Hexapoda</taxon>
        <taxon>Insecta</taxon>
        <taxon>Pterygota</taxon>
        <taxon>Neoptera</taxon>
        <taxon>Endopterygota</taxon>
        <taxon>Diptera</taxon>
        <taxon>Nematocera</taxon>
        <taxon>Culicoidea</taxon>
        <taxon>Culicidae</taxon>
        <taxon>Anophelinae</taxon>
        <taxon>Anopheles</taxon>
    </lineage>
</organism>
<dbReference type="EnsemblMetazoa" id="AATE000042-RA">
    <property type="protein sequence ID" value="AATE000042-PA.1"/>
    <property type="gene ID" value="AATE000042"/>
</dbReference>
<accession>A0A182IJ01</accession>
<feature type="transmembrane region" description="Helical" evidence="2">
    <location>
        <begin position="194"/>
        <end position="213"/>
    </location>
</feature>
<feature type="compositionally biased region" description="Basic and acidic residues" evidence="1">
    <location>
        <begin position="100"/>
        <end position="109"/>
    </location>
</feature>
<keyword evidence="2" id="KW-1133">Transmembrane helix</keyword>
<dbReference type="VEuPathDB" id="VectorBase:AATE000042"/>
<evidence type="ECO:0000313" key="3">
    <source>
        <dbReference type="EnsemblMetazoa" id="AATE000042-PA.1"/>
    </source>
</evidence>
<sequence length="312" mass="33415">MQKRERAGVSKRARISFTDTFGSIGSSMMVSMRPTDPELAMLLRRFFSDDEDDDESEPEPEPLLVRVPLLLTAALALLESTSDDDDDDDDDAAEADVAGDDGHEDRGEVAWKCGPDPVDGAVLVIVRGSVVPPPVAAVGVLALFVRLLQERLDDWPVQWLHVLHVVQIAPPVHVDPDLPGNATDLGDRVRVRQALQLVVVFLPVVVVVVVGSVPPRLMGPGGLVKVGPSQLGRLHQTVDRGRSVEVLLVLVLPLVGPATCARVARIDGPGPGTTAIVVHHLVGRLKENSTISPPANVDRVGRNKKLALGAFK</sequence>
<feature type="compositionally biased region" description="Acidic residues" evidence="1">
    <location>
        <begin position="81"/>
        <end position="99"/>
    </location>
</feature>
<evidence type="ECO:0000256" key="1">
    <source>
        <dbReference type="SAM" id="MobiDB-lite"/>
    </source>
</evidence>
<protein>
    <submittedName>
        <fullName evidence="3">Uncharacterized protein</fullName>
    </submittedName>
</protein>
<evidence type="ECO:0000256" key="2">
    <source>
        <dbReference type="SAM" id="Phobius"/>
    </source>
</evidence>
<reference evidence="3" key="1">
    <citation type="submission" date="2022-08" db="UniProtKB">
        <authorList>
            <consortium name="EnsemblMetazoa"/>
        </authorList>
    </citation>
    <scope>IDENTIFICATION</scope>
    <source>
        <strain evidence="3">EBRO</strain>
    </source>
</reference>
<proteinExistence type="predicted"/>
<keyword evidence="2" id="KW-0812">Transmembrane</keyword>
<keyword evidence="2" id="KW-0472">Membrane</keyword>
<feature type="region of interest" description="Disordered" evidence="1">
    <location>
        <begin position="80"/>
        <end position="110"/>
    </location>
</feature>